<dbReference type="Pfam" id="PF03073">
    <property type="entry name" value="TspO_MBR"/>
    <property type="match status" value="1"/>
</dbReference>
<dbReference type="PANTHER" id="PTHR10057:SF0">
    <property type="entry name" value="TRANSLOCATOR PROTEIN"/>
    <property type="match status" value="1"/>
</dbReference>
<evidence type="ECO:0000256" key="3">
    <source>
        <dbReference type="ARBA" id="ARBA00022692"/>
    </source>
</evidence>
<reference evidence="7 8" key="1">
    <citation type="submission" date="2021-01" db="EMBL/GenBank/DDBJ databases">
        <title>Belnapia mucosa sp. nov. and Belnapia arida sp. nov., isolated from the Tabernas Desert (Almeria, Spain).</title>
        <authorList>
            <person name="Molina-Menor E."/>
            <person name="Vidal-Verdu A."/>
            <person name="Calonge A."/>
            <person name="Satari L."/>
            <person name="Pereto Magraner J."/>
            <person name="Porcar Miralles M."/>
        </authorList>
    </citation>
    <scope>NUCLEOTIDE SEQUENCE [LARGE SCALE GENOMIC DNA]</scope>
    <source>
        <strain evidence="7 8">T6</strain>
    </source>
</reference>
<sequence>MDGSLMRAAVPQGGNAGGLGLGLVLTGGAVLASALVSARYSPSPAHGRIRRDYNRLEKPPFNPPDSAFAIWGPLYALLTLSGLRLWNAPRGPGRDRALLHWFGAQGLNALWLWLGFARRRRGVATLEATATVVNAAALVDAARRVDPPAAWMALPYAGWIGFAALLSEELWRRNRGRVSP</sequence>
<feature type="transmembrane region" description="Helical" evidence="6">
    <location>
        <begin position="20"/>
        <end position="41"/>
    </location>
</feature>
<feature type="transmembrane region" description="Helical" evidence="6">
    <location>
        <begin position="68"/>
        <end position="86"/>
    </location>
</feature>
<name>A0ABS1V9D2_9PROT</name>
<dbReference type="CDD" id="cd15904">
    <property type="entry name" value="TSPO_MBR"/>
    <property type="match status" value="1"/>
</dbReference>
<dbReference type="Proteomes" id="UP000606490">
    <property type="component" value="Unassembled WGS sequence"/>
</dbReference>
<gene>
    <name evidence="7" type="ORF">JMJ55_23365</name>
</gene>
<evidence type="ECO:0000256" key="5">
    <source>
        <dbReference type="ARBA" id="ARBA00023136"/>
    </source>
</evidence>
<evidence type="ECO:0000256" key="6">
    <source>
        <dbReference type="SAM" id="Phobius"/>
    </source>
</evidence>
<dbReference type="InterPro" id="IPR004307">
    <property type="entry name" value="TspO_MBR"/>
</dbReference>
<dbReference type="PANTHER" id="PTHR10057">
    <property type="entry name" value="PERIPHERAL-TYPE BENZODIAZEPINE RECEPTOR"/>
    <property type="match status" value="1"/>
</dbReference>
<evidence type="ECO:0000256" key="4">
    <source>
        <dbReference type="ARBA" id="ARBA00022989"/>
    </source>
</evidence>
<comment type="subcellular location">
    <subcellularLocation>
        <location evidence="1">Membrane</location>
        <topology evidence="1">Multi-pass membrane protein</topology>
    </subcellularLocation>
</comment>
<accession>A0ABS1V9D2</accession>
<comment type="similarity">
    <text evidence="2">Belongs to the TspO/BZRP family.</text>
</comment>
<protein>
    <submittedName>
        <fullName evidence="7">Tryptophan-rich sensory protein</fullName>
    </submittedName>
</protein>
<dbReference type="Gene3D" id="1.20.1260.100">
    <property type="entry name" value="TspO/MBR protein"/>
    <property type="match status" value="1"/>
</dbReference>
<evidence type="ECO:0000256" key="2">
    <source>
        <dbReference type="ARBA" id="ARBA00007524"/>
    </source>
</evidence>
<proteinExistence type="inferred from homology"/>
<evidence type="ECO:0000256" key="1">
    <source>
        <dbReference type="ARBA" id="ARBA00004141"/>
    </source>
</evidence>
<keyword evidence="8" id="KW-1185">Reference proteome</keyword>
<keyword evidence="3 6" id="KW-0812">Transmembrane</keyword>
<dbReference type="RefSeq" id="WP_202828026.1">
    <property type="nucleotide sequence ID" value="NZ_JAEUXJ010000013.1"/>
</dbReference>
<organism evidence="7 8">
    <name type="scientific">Belnapia mucosa</name>
    <dbReference type="NCBI Taxonomy" id="2804532"/>
    <lineage>
        <taxon>Bacteria</taxon>
        <taxon>Pseudomonadati</taxon>
        <taxon>Pseudomonadota</taxon>
        <taxon>Alphaproteobacteria</taxon>
        <taxon>Acetobacterales</taxon>
        <taxon>Roseomonadaceae</taxon>
        <taxon>Belnapia</taxon>
    </lineage>
</organism>
<comment type="caution">
    <text evidence="7">The sequence shown here is derived from an EMBL/GenBank/DDBJ whole genome shotgun (WGS) entry which is preliminary data.</text>
</comment>
<dbReference type="InterPro" id="IPR038330">
    <property type="entry name" value="TspO/MBR-related_sf"/>
</dbReference>
<feature type="transmembrane region" description="Helical" evidence="6">
    <location>
        <begin position="98"/>
        <end position="116"/>
    </location>
</feature>
<keyword evidence="5 6" id="KW-0472">Membrane</keyword>
<dbReference type="EMBL" id="JAEUXJ010000013">
    <property type="protein sequence ID" value="MBL6458282.1"/>
    <property type="molecule type" value="Genomic_DNA"/>
</dbReference>
<keyword evidence="4 6" id="KW-1133">Transmembrane helix</keyword>
<feature type="transmembrane region" description="Helical" evidence="6">
    <location>
        <begin position="148"/>
        <end position="167"/>
    </location>
</feature>
<evidence type="ECO:0000313" key="7">
    <source>
        <dbReference type="EMBL" id="MBL6458282.1"/>
    </source>
</evidence>
<evidence type="ECO:0000313" key="8">
    <source>
        <dbReference type="Proteomes" id="UP000606490"/>
    </source>
</evidence>